<protein>
    <submittedName>
        <fullName evidence="2">Uncharacterized protein</fullName>
    </submittedName>
</protein>
<keyword evidence="1" id="KW-0472">Membrane</keyword>
<feature type="transmembrane region" description="Helical" evidence="1">
    <location>
        <begin position="46"/>
        <end position="63"/>
    </location>
</feature>
<feature type="transmembrane region" description="Helical" evidence="1">
    <location>
        <begin position="12"/>
        <end position="34"/>
    </location>
</feature>
<keyword evidence="1" id="KW-0812">Transmembrane</keyword>
<dbReference type="EMBL" id="CP109546">
    <property type="protein sequence ID" value="WTZ10061.1"/>
    <property type="molecule type" value="Genomic_DNA"/>
</dbReference>
<evidence type="ECO:0000256" key="1">
    <source>
        <dbReference type="SAM" id="Phobius"/>
    </source>
</evidence>
<name>A0AAU3I0Q6_9ACTN</name>
<organism evidence="2">
    <name type="scientific">Streptomyces sp. NBC_01393</name>
    <dbReference type="NCBI Taxonomy" id="2903851"/>
    <lineage>
        <taxon>Bacteria</taxon>
        <taxon>Bacillati</taxon>
        <taxon>Actinomycetota</taxon>
        <taxon>Actinomycetes</taxon>
        <taxon>Kitasatosporales</taxon>
        <taxon>Streptomycetaceae</taxon>
        <taxon>Streptomyces</taxon>
    </lineage>
</organism>
<proteinExistence type="predicted"/>
<evidence type="ECO:0000313" key="2">
    <source>
        <dbReference type="EMBL" id="WTZ10061.1"/>
    </source>
</evidence>
<sequence length="81" mass="8763">MTTQPTRAMWWAEVAVLLTVTGATLAAIGFLVSLVDRGGHMTFDGALSILSTVLSIGVGMFTSDRFRAWGLRRQDVSCTRS</sequence>
<reference evidence="2" key="1">
    <citation type="submission" date="2022-10" db="EMBL/GenBank/DDBJ databases">
        <title>The complete genomes of actinobacterial strains from the NBC collection.</title>
        <authorList>
            <person name="Joergensen T.S."/>
            <person name="Alvarez Arevalo M."/>
            <person name="Sterndorff E.B."/>
            <person name="Faurdal D."/>
            <person name="Vuksanovic O."/>
            <person name="Mourched A.-S."/>
            <person name="Charusanti P."/>
            <person name="Shaw S."/>
            <person name="Blin K."/>
            <person name="Weber T."/>
        </authorList>
    </citation>
    <scope>NUCLEOTIDE SEQUENCE</scope>
    <source>
        <strain evidence="2">NBC_01393</strain>
    </source>
</reference>
<accession>A0AAU3I0Q6</accession>
<dbReference type="AlphaFoldDB" id="A0AAU3I0Q6"/>
<keyword evidence="1" id="KW-1133">Transmembrane helix</keyword>
<gene>
    <name evidence="2" type="ORF">OG699_19955</name>
</gene>